<evidence type="ECO:0000313" key="2">
    <source>
        <dbReference type="EMBL" id="KAJ1119150.1"/>
    </source>
</evidence>
<protein>
    <submittedName>
        <fullName evidence="2">Uncharacterized protein</fullName>
    </submittedName>
</protein>
<reference evidence="2" key="1">
    <citation type="journal article" date="2022" name="bioRxiv">
        <title>Sequencing and chromosome-scale assembly of the giantPleurodeles waltlgenome.</title>
        <authorList>
            <person name="Brown T."/>
            <person name="Elewa A."/>
            <person name="Iarovenko S."/>
            <person name="Subramanian E."/>
            <person name="Araus A.J."/>
            <person name="Petzold A."/>
            <person name="Susuki M."/>
            <person name="Suzuki K.-i.T."/>
            <person name="Hayashi T."/>
            <person name="Toyoda A."/>
            <person name="Oliveira C."/>
            <person name="Osipova E."/>
            <person name="Leigh N.D."/>
            <person name="Simon A."/>
            <person name="Yun M.H."/>
        </authorList>
    </citation>
    <scope>NUCLEOTIDE SEQUENCE</scope>
    <source>
        <strain evidence="2">20211129_DDA</strain>
        <tissue evidence="2">Liver</tissue>
    </source>
</reference>
<dbReference type="Proteomes" id="UP001066276">
    <property type="component" value="Chromosome 8"/>
</dbReference>
<feature type="compositionally biased region" description="Acidic residues" evidence="1">
    <location>
        <begin position="7"/>
        <end position="17"/>
    </location>
</feature>
<evidence type="ECO:0000313" key="3">
    <source>
        <dbReference type="Proteomes" id="UP001066276"/>
    </source>
</evidence>
<proteinExistence type="predicted"/>
<organism evidence="2 3">
    <name type="scientific">Pleurodeles waltl</name>
    <name type="common">Iberian ribbed newt</name>
    <dbReference type="NCBI Taxonomy" id="8319"/>
    <lineage>
        <taxon>Eukaryota</taxon>
        <taxon>Metazoa</taxon>
        <taxon>Chordata</taxon>
        <taxon>Craniata</taxon>
        <taxon>Vertebrata</taxon>
        <taxon>Euteleostomi</taxon>
        <taxon>Amphibia</taxon>
        <taxon>Batrachia</taxon>
        <taxon>Caudata</taxon>
        <taxon>Salamandroidea</taxon>
        <taxon>Salamandridae</taxon>
        <taxon>Pleurodelinae</taxon>
        <taxon>Pleurodeles</taxon>
    </lineage>
</organism>
<gene>
    <name evidence="2" type="ORF">NDU88_007336</name>
</gene>
<sequence length="104" mass="11503">MHWEDNQASEENEEESPLEQAKNPAPLHAKNTAKQPSHVLGGAWIYKCVFHLETEVPLKAGKEPMHVSSEWYNVHTVSAGCGLAIVSPEREAIPGSALYVRLKT</sequence>
<feature type="region of interest" description="Disordered" evidence="1">
    <location>
        <begin position="1"/>
        <end position="33"/>
    </location>
</feature>
<comment type="caution">
    <text evidence="2">The sequence shown here is derived from an EMBL/GenBank/DDBJ whole genome shotgun (WGS) entry which is preliminary data.</text>
</comment>
<name>A0AAV7P1V9_PLEWA</name>
<dbReference type="AlphaFoldDB" id="A0AAV7P1V9"/>
<dbReference type="EMBL" id="JANPWB010000012">
    <property type="protein sequence ID" value="KAJ1119150.1"/>
    <property type="molecule type" value="Genomic_DNA"/>
</dbReference>
<evidence type="ECO:0000256" key="1">
    <source>
        <dbReference type="SAM" id="MobiDB-lite"/>
    </source>
</evidence>
<accession>A0AAV7P1V9</accession>
<keyword evidence="3" id="KW-1185">Reference proteome</keyword>